<dbReference type="InterPro" id="IPR039424">
    <property type="entry name" value="SBP_5"/>
</dbReference>
<dbReference type="GO" id="GO:1904680">
    <property type="term" value="F:peptide transmembrane transporter activity"/>
    <property type="evidence" value="ECO:0007669"/>
    <property type="project" value="TreeGrafter"/>
</dbReference>
<comment type="similarity">
    <text evidence="2">Belongs to the bacterial solute-binding protein 5 family.</text>
</comment>
<dbReference type="PIRSF" id="PIRSF002741">
    <property type="entry name" value="MppA"/>
    <property type="match status" value="1"/>
</dbReference>
<evidence type="ECO:0000256" key="1">
    <source>
        <dbReference type="ARBA" id="ARBA00004193"/>
    </source>
</evidence>
<feature type="compositionally biased region" description="Acidic residues" evidence="4">
    <location>
        <begin position="30"/>
        <end position="45"/>
    </location>
</feature>
<dbReference type="PROSITE" id="PS51257">
    <property type="entry name" value="PROKAR_LIPOPROTEIN"/>
    <property type="match status" value="1"/>
</dbReference>
<dbReference type="Pfam" id="PF00496">
    <property type="entry name" value="SBP_bac_5"/>
    <property type="match status" value="1"/>
</dbReference>
<keyword evidence="3" id="KW-0732">Signal</keyword>
<evidence type="ECO:0000259" key="5">
    <source>
        <dbReference type="Pfam" id="PF00496"/>
    </source>
</evidence>
<dbReference type="GO" id="GO:0042597">
    <property type="term" value="C:periplasmic space"/>
    <property type="evidence" value="ECO:0007669"/>
    <property type="project" value="UniProtKB-ARBA"/>
</dbReference>
<name>A0AB39HMW6_9BACI</name>
<dbReference type="PROSITE" id="PS01040">
    <property type="entry name" value="SBP_BACTERIAL_5"/>
    <property type="match status" value="1"/>
</dbReference>
<evidence type="ECO:0000256" key="3">
    <source>
        <dbReference type="ARBA" id="ARBA00022729"/>
    </source>
</evidence>
<dbReference type="AlphaFoldDB" id="A0AB39HMW6"/>
<dbReference type="EMBL" id="CP162599">
    <property type="protein sequence ID" value="XDK32014.1"/>
    <property type="molecule type" value="Genomic_DNA"/>
</dbReference>
<comment type="subcellular location">
    <subcellularLocation>
        <location evidence="1">Cell membrane</location>
        <topology evidence="1">Lipid-anchor</topology>
    </subcellularLocation>
</comment>
<dbReference type="RefSeq" id="WP_368652738.1">
    <property type="nucleotide sequence ID" value="NZ_CP162599.1"/>
</dbReference>
<feature type="domain" description="Solute-binding protein family 5" evidence="5">
    <location>
        <begin position="92"/>
        <end position="444"/>
    </location>
</feature>
<accession>A0AB39HMW6</accession>
<dbReference type="GO" id="GO:0043190">
    <property type="term" value="C:ATP-binding cassette (ABC) transporter complex"/>
    <property type="evidence" value="ECO:0007669"/>
    <property type="project" value="InterPro"/>
</dbReference>
<dbReference type="PANTHER" id="PTHR30290:SF38">
    <property type="entry name" value="D,D-DIPEPTIDE-BINDING PERIPLASMIC PROTEIN DDPA-RELATED"/>
    <property type="match status" value="1"/>
</dbReference>
<evidence type="ECO:0000256" key="4">
    <source>
        <dbReference type="SAM" id="MobiDB-lite"/>
    </source>
</evidence>
<dbReference type="Gene3D" id="3.10.105.10">
    <property type="entry name" value="Dipeptide-binding Protein, Domain 3"/>
    <property type="match status" value="1"/>
</dbReference>
<evidence type="ECO:0000313" key="6">
    <source>
        <dbReference type="EMBL" id="XDK32014.1"/>
    </source>
</evidence>
<dbReference type="SUPFAM" id="SSF53850">
    <property type="entry name" value="Periplasmic binding protein-like II"/>
    <property type="match status" value="1"/>
</dbReference>
<protein>
    <submittedName>
        <fullName evidence="6">ABC transporter substrate-binding protein</fullName>
    </submittedName>
</protein>
<dbReference type="InterPro" id="IPR030678">
    <property type="entry name" value="Peptide/Ni-bd"/>
</dbReference>
<gene>
    <name evidence="6" type="ORF">AB4Y30_13480</name>
</gene>
<organism evidence="6">
    <name type="scientific">Ornithinibacillus sp. 4-3</name>
    <dbReference type="NCBI Taxonomy" id="3231488"/>
    <lineage>
        <taxon>Bacteria</taxon>
        <taxon>Bacillati</taxon>
        <taxon>Bacillota</taxon>
        <taxon>Bacilli</taxon>
        <taxon>Bacillales</taxon>
        <taxon>Bacillaceae</taxon>
        <taxon>Ornithinibacillus</taxon>
    </lineage>
</organism>
<sequence>MHVKRIMSILIILLLGGILIACSDSSNTNNDEDNDRDQENEEENEVTQGGELNIAFSAQPPTLDIHLSTATATRDISQHIFEPLVTLNSSLEVEPMLAESYEISEDGKTITFYLREGIKFHNGEDMTAEDVIASLERWQGQSAQAKTYHSQTVFTAEDDYTVVAEIENPSTLDMYVLADMTQFAAIMPKDVIENVSDDGVEEIVGTGPYALEEWRQDQYIHLKKFADYQSRSEPADGLAGEKKAPMDDMYFHFITDSSTRLAGIQTGEYDIAIDIPHDDAATLEAAGDVRNEVFASSMLIIMLNNKEGVFSNQKIRQAANAAINMEDILTASFVNEEYYIKDHALVKEEQAGWYTDAGSDIYHTYDPELAEQLLDEAGYDGEEVVLLTNRDYETHYNTAVIMQSQLEAVGMNVTMDVRDWPTAIEMAEDPSAFDAFYSGFAFRPMPIQQLFLNPEYIGWPESEELQRLSEQILQASSLEEAQSFSEEFHRVYYEEMPALKAGNTTNIVSLRENIDGLQFISGPILWNITKTE</sequence>
<dbReference type="InterPro" id="IPR023765">
    <property type="entry name" value="SBP_5_CS"/>
</dbReference>
<dbReference type="GO" id="GO:0015833">
    <property type="term" value="P:peptide transport"/>
    <property type="evidence" value="ECO:0007669"/>
    <property type="project" value="TreeGrafter"/>
</dbReference>
<dbReference type="Gene3D" id="3.40.190.10">
    <property type="entry name" value="Periplasmic binding protein-like II"/>
    <property type="match status" value="1"/>
</dbReference>
<feature type="region of interest" description="Disordered" evidence="4">
    <location>
        <begin position="27"/>
        <end position="51"/>
    </location>
</feature>
<evidence type="ECO:0000256" key="2">
    <source>
        <dbReference type="ARBA" id="ARBA00005695"/>
    </source>
</evidence>
<reference evidence="6" key="1">
    <citation type="submission" date="2024-07" db="EMBL/GenBank/DDBJ databases">
        <title>Halotolerant mesophilic bacterium Ornithinibacillus sp. 4-3, sp. nov., isolated from soil.</title>
        <authorList>
            <person name="Sidarenka A.V."/>
            <person name="Guliayeva D.E."/>
            <person name="Leanovich S.I."/>
            <person name="Hileuskaya K.S."/>
            <person name="Akhremchuk A.E."/>
            <person name="Sikolenko M.A."/>
            <person name="Valentovich L.N."/>
        </authorList>
    </citation>
    <scope>NUCLEOTIDE SEQUENCE</scope>
    <source>
        <strain evidence="6">4-3</strain>
    </source>
</reference>
<proteinExistence type="inferred from homology"/>
<dbReference type="InterPro" id="IPR000914">
    <property type="entry name" value="SBP_5_dom"/>
</dbReference>
<dbReference type="PANTHER" id="PTHR30290">
    <property type="entry name" value="PERIPLASMIC BINDING COMPONENT OF ABC TRANSPORTER"/>
    <property type="match status" value="1"/>
</dbReference>
<dbReference type="Gene3D" id="3.90.76.10">
    <property type="entry name" value="Dipeptide-binding Protein, Domain 1"/>
    <property type="match status" value="1"/>
</dbReference>
<dbReference type="CDD" id="cd08502">
    <property type="entry name" value="PBP2_NikA_DppA_OppA_like_16"/>
    <property type="match status" value="1"/>
</dbReference>